<name>A0A1W9YQT0_MYCBA</name>
<evidence type="ECO:0000313" key="2">
    <source>
        <dbReference type="Proteomes" id="UP000192366"/>
    </source>
</evidence>
<dbReference type="Proteomes" id="UP000192366">
    <property type="component" value="Unassembled WGS sequence"/>
</dbReference>
<organism evidence="1 2">
    <name type="scientific">Mycolicibacterium bacteremicum</name>
    <name type="common">Mycobacterium bacteremicum</name>
    <dbReference type="NCBI Taxonomy" id="564198"/>
    <lineage>
        <taxon>Bacteria</taxon>
        <taxon>Bacillati</taxon>
        <taxon>Actinomycetota</taxon>
        <taxon>Actinomycetes</taxon>
        <taxon>Mycobacteriales</taxon>
        <taxon>Mycobacteriaceae</taxon>
        <taxon>Mycolicibacterium</taxon>
    </lineage>
</organism>
<accession>A0A1W9YQT0</accession>
<sequence>MAVSFDALVDLTTNAVGYGVMMALESRDELLRKLQAAGPNTTMWDVLKPDAESFLRTRTDLVERLNEVTE</sequence>
<gene>
    <name evidence="1" type="ORF">BST17_24890</name>
</gene>
<reference evidence="1 2" key="1">
    <citation type="submission" date="2017-02" db="EMBL/GenBank/DDBJ databases">
        <title>The new phylogeny of genus Mycobacterium.</title>
        <authorList>
            <person name="Tortoli E."/>
            <person name="Trovato A."/>
            <person name="Cirillo D.M."/>
        </authorList>
    </citation>
    <scope>NUCLEOTIDE SEQUENCE [LARGE SCALE GENOMIC DNA]</scope>
    <source>
        <strain evidence="1 2">DSM 45578</strain>
    </source>
</reference>
<proteinExistence type="predicted"/>
<dbReference type="STRING" id="564198.BST17_24890"/>
<comment type="caution">
    <text evidence="1">The sequence shown here is derived from an EMBL/GenBank/DDBJ whole genome shotgun (WGS) entry which is preliminary data.</text>
</comment>
<evidence type="ECO:0000313" key="1">
    <source>
        <dbReference type="EMBL" id="ORA02150.1"/>
    </source>
</evidence>
<protein>
    <submittedName>
        <fullName evidence="1">Uncharacterized protein</fullName>
    </submittedName>
</protein>
<dbReference type="AlphaFoldDB" id="A0A1W9YQT0"/>
<keyword evidence="2" id="KW-1185">Reference proteome</keyword>
<dbReference type="EMBL" id="MVHJ01000033">
    <property type="protein sequence ID" value="ORA02150.1"/>
    <property type="molecule type" value="Genomic_DNA"/>
</dbReference>